<evidence type="ECO:0000256" key="7">
    <source>
        <dbReference type="SAM" id="MobiDB-lite"/>
    </source>
</evidence>
<comment type="caution">
    <text evidence="10">The sequence shown here is derived from an EMBL/GenBank/DDBJ whole genome shotgun (WGS) entry which is preliminary data.</text>
</comment>
<dbReference type="AlphaFoldDB" id="A0AA36IPK0"/>
<evidence type="ECO:0000313" key="11">
    <source>
        <dbReference type="Proteomes" id="UP001178507"/>
    </source>
</evidence>
<dbReference type="Pfam" id="PF05199">
    <property type="entry name" value="GMC_oxred_C"/>
    <property type="match status" value="1"/>
</dbReference>
<dbReference type="InterPro" id="IPR002192">
    <property type="entry name" value="PPDK_AMP/ATP-bd"/>
</dbReference>
<dbReference type="SUPFAM" id="SSF54373">
    <property type="entry name" value="FAD-linked reductases, C-terminal domain"/>
    <property type="match status" value="1"/>
</dbReference>
<keyword evidence="5 6" id="KW-0274">FAD</keyword>
<evidence type="ECO:0000256" key="5">
    <source>
        <dbReference type="ARBA" id="ARBA00022827"/>
    </source>
</evidence>
<dbReference type="GO" id="GO:0050660">
    <property type="term" value="F:flavin adenine dinucleotide binding"/>
    <property type="evidence" value="ECO:0007669"/>
    <property type="project" value="InterPro"/>
</dbReference>
<proteinExistence type="inferred from homology"/>
<organism evidence="10 11">
    <name type="scientific">Effrenium voratum</name>
    <dbReference type="NCBI Taxonomy" id="2562239"/>
    <lineage>
        <taxon>Eukaryota</taxon>
        <taxon>Sar</taxon>
        <taxon>Alveolata</taxon>
        <taxon>Dinophyceae</taxon>
        <taxon>Suessiales</taxon>
        <taxon>Symbiodiniaceae</taxon>
        <taxon>Effrenium</taxon>
    </lineage>
</organism>
<dbReference type="Gene3D" id="3.30.560.10">
    <property type="entry name" value="Glucose Oxidase, domain 3"/>
    <property type="match status" value="1"/>
</dbReference>
<dbReference type="PROSITE" id="PS00623">
    <property type="entry name" value="GMC_OXRED_1"/>
    <property type="match status" value="1"/>
</dbReference>
<dbReference type="GO" id="GO:0005524">
    <property type="term" value="F:ATP binding"/>
    <property type="evidence" value="ECO:0007669"/>
    <property type="project" value="InterPro"/>
</dbReference>
<dbReference type="Proteomes" id="UP001178507">
    <property type="component" value="Unassembled WGS sequence"/>
</dbReference>
<dbReference type="GO" id="GO:0016301">
    <property type="term" value="F:kinase activity"/>
    <property type="evidence" value="ECO:0007669"/>
    <property type="project" value="InterPro"/>
</dbReference>
<sequence length="880" mass="94902">MHVKARSNRQAKPFVADIRQPSEESDVGGKGRRLYELTAMGASVPNGFTVTAAAFSDFLQATQLHDAIGDRLARVDVSDEAAIRAGSADIVAMIADASLPGHLAQLICDAYDALCFQSGTLRLKVAVRSSAIGEDAKDASFAGQFETYLGVAGHEALLNHVKKVWASLFNERAILYRLKKGLRHDAPMAVVVLELADARSAGVAFSVDPLTGKRDRITIEGNWGFGESVVQGVVTPDRAAVDKADLRILDYVTADKTIVSVFDPQTRLVVEEPAPARFRKARVLGDHEVDTIARAVRDVEKQMGEPVDVEWVIPRHWRPGEPPVLVQVRPVTTLEAEAPAPAWNNLDYATKYGAGSAGAVLASRLSEDPRSTVCLIEAGPKDTHPFIAMPLGLIWLAKNTRHNWLYASAPQEGLGGRSVSIPRGRVLGGSSAINGMIYIRGQREDYDRWAEAGCTGWDYESVLPYFIKSENNRAPDLNGVHHGKSGPLSVTDLADPNPMDTVFIEAAGQLQFRPNRDFNGAGQEGVGIYQVTQDGGRRHSTAHAFLEPARGRANLRVVTSSQVAALEWSNDRVAGVRVRDGDGNERAIGADREVILSAGAIGSPEILMRSGIGPGADLTAAGIAVKHDLPGVGANLHDHVDCLVICKSRSRTPYGLSAGAAPKLFYEGLRYLAARRGMLASNMVEAGGFVRSQPDVERPDIQFHFIPGRKSHRGRMLEYGHGVSLHTGVLRPKSRGAVTLNAADPSARPVIDLGLLREEDDMQLLMRGVKIARDILRQQPFAPHGLSEILPGDGVTNDAELTAFIREHARSVYHPVGTCAMGTGPRAVVDPRLKVRGVEGLRIVDASIMPEIVSGNTNAPTIMIAEKAADMIRQDAATRH</sequence>
<keyword evidence="11" id="KW-1185">Reference proteome</keyword>
<dbReference type="EMBL" id="CAUJNA010002223">
    <property type="protein sequence ID" value="CAJ1391626.1"/>
    <property type="molecule type" value="Genomic_DNA"/>
</dbReference>
<dbReference type="InterPro" id="IPR000172">
    <property type="entry name" value="GMC_OxRdtase_N"/>
</dbReference>
<dbReference type="Pfam" id="PF01326">
    <property type="entry name" value="PPDK_N"/>
    <property type="match status" value="1"/>
</dbReference>
<comment type="similarity">
    <text evidence="2">Belongs to the PEP-utilizing enzyme family.</text>
</comment>
<name>A0AA36IPK0_9DINO</name>
<evidence type="ECO:0000259" key="9">
    <source>
        <dbReference type="PROSITE" id="PS00624"/>
    </source>
</evidence>
<dbReference type="Gene3D" id="3.30.470.20">
    <property type="entry name" value="ATP-grasp fold, B domain"/>
    <property type="match status" value="1"/>
</dbReference>
<dbReference type="PROSITE" id="PS00624">
    <property type="entry name" value="GMC_OXRED_2"/>
    <property type="match status" value="1"/>
</dbReference>
<gene>
    <name evidence="10" type="ORF">EVOR1521_LOCUS16890</name>
</gene>
<reference evidence="10" key="1">
    <citation type="submission" date="2023-08" db="EMBL/GenBank/DDBJ databases">
        <authorList>
            <person name="Chen Y."/>
            <person name="Shah S."/>
            <person name="Dougan E. K."/>
            <person name="Thang M."/>
            <person name="Chan C."/>
        </authorList>
    </citation>
    <scope>NUCLEOTIDE SEQUENCE</scope>
</reference>
<dbReference type="PANTHER" id="PTHR11552:SF147">
    <property type="entry name" value="CHOLINE DEHYDROGENASE, MITOCHONDRIAL"/>
    <property type="match status" value="1"/>
</dbReference>
<evidence type="ECO:0000259" key="8">
    <source>
        <dbReference type="PROSITE" id="PS00623"/>
    </source>
</evidence>
<feature type="domain" description="Glucose-methanol-choline oxidoreductase N-terminal" evidence="9">
    <location>
        <begin position="599"/>
        <end position="613"/>
    </location>
</feature>
<evidence type="ECO:0000256" key="6">
    <source>
        <dbReference type="RuleBase" id="RU003968"/>
    </source>
</evidence>
<accession>A0AA36IPK0</accession>
<dbReference type="SUPFAM" id="SSF51905">
    <property type="entry name" value="FAD/NAD(P)-binding domain"/>
    <property type="match status" value="1"/>
</dbReference>
<evidence type="ECO:0000313" key="10">
    <source>
        <dbReference type="EMBL" id="CAJ1391626.1"/>
    </source>
</evidence>
<comment type="cofactor">
    <cofactor evidence="1">
        <name>FAD</name>
        <dbReference type="ChEBI" id="CHEBI:57692"/>
    </cofactor>
</comment>
<comment type="similarity">
    <text evidence="3 6">Belongs to the GMC oxidoreductase family.</text>
</comment>
<dbReference type="GO" id="GO:0016614">
    <property type="term" value="F:oxidoreductase activity, acting on CH-OH group of donors"/>
    <property type="evidence" value="ECO:0007669"/>
    <property type="project" value="InterPro"/>
</dbReference>
<feature type="region of interest" description="Disordered" evidence="7">
    <location>
        <begin position="1"/>
        <end position="29"/>
    </location>
</feature>
<dbReference type="Pfam" id="PF00732">
    <property type="entry name" value="GMC_oxred_N"/>
    <property type="match status" value="1"/>
</dbReference>
<evidence type="ECO:0000256" key="4">
    <source>
        <dbReference type="ARBA" id="ARBA00022630"/>
    </source>
</evidence>
<keyword evidence="4 6" id="KW-0285">Flavoprotein</keyword>
<dbReference type="Gene3D" id="3.50.50.60">
    <property type="entry name" value="FAD/NAD(P)-binding domain"/>
    <property type="match status" value="1"/>
</dbReference>
<evidence type="ECO:0000256" key="2">
    <source>
        <dbReference type="ARBA" id="ARBA00007837"/>
    </source>
</evidence>
<evidence type="ECO:0000256" key="1">
    <source>
        <dbReference type="ARBA" id="ARBA00001974"/>
    </source>
</evidence>
<dbReference type="InterPro" id="IPR007867">
    <property type="entry name" value="GMC_OxRtase_C"/>
</dbReference>
<feature type="domain" description="Glucose-methanol-choline oxidoreductase N-terminal" evidence="8">
    <location>
        <begin position="424"/>
        <end position="447"/>
    </location>
</feature>
<dbReference type="PANTHER" id="PTHR11552">
    <property type="entry name" value="GLUCOSE-METHANOL-CHOLINE GMC OXIDOREDUCTASE"/>
    <property type="match status" value="1"/>
</dbReference>
<dbReference type="InterPro" id="IPR013815">
    <property type="entry name" value="ATP_grasp_subdomain_1"/>
</dbReference>
<dbReference type="SUPFAM" id="SSF56059">
    <property type="entry name" value="Glutathione synthetase ATP-binding domain-like"/>
    <property type="match status" value="1"/>
</dbReference>
<evidence type="ECO:0000256" key="3">
    <source>
        <dbReference type="ARBA" id="ARBA00010790"/>
    </source>
</evidence>
<dbReference type="InterPro" id="IPR012132">
    <property type="entry name" value="GMC_OxRdtase"/>
</dbReference>
<dbReference type="InterPro" id="IPR036188">
    <property type="entry name" value="FAD/NAD-bd_sf"/>
</dbReference>
<dbReference type="Gene3D" id="3.30.1490.20">
    <property type="entry name" value="ATP-grasp fold, A domain"/>
    <property type="match status" value="1"/>
</dbReference>
<protein>
    <recommendedName>
        <fullName evidence="8 9">Glucose-methanol-choline oxidoreductase N-terminal domain-containing protein</fullName>
    </recommendedName>
</protein>